<dbReference type="Proteomes" id="UP001233172">
    <property type="component" value="Unassembled WGS sequence"/>
</dbReference>
<reference evidence="2" key="2">
    <citation type="submission" date="2023-04" db="EMBL/GenBank/DDBJ databases">
        <authorList>
            <person name="Bu L."/>
            <person name="Lu L."/>
            <person name="Laidemitt M.R."/>
            <person name="Zhang S.M."/>
            <person name="Mutuku M."/>
            <person name="Mkoji G."/>
            <person name="Steinauer M."/>
            <person name="Loker E.S."/>
        </authorList>
    </citation>
    <scope>NUCLEOTIDE SEQUENCE</scope>
    <source>
        <strain evidence="2">KasaAsao</strain>
        <tissue evidence="2">Whole Snail</tissue>
    </source>
</reference>
<evidence type="ECO:0000256" key="1">
    <source>
        <dbReference type="SAM" id="SignalP"/>
    </source>
</evidence>
<keyword evidence="3" id="KW-1185">Reference proteome</keyword>
<dbReference type="AlphaFoldDB" id="A0AAD8BCD5"/>
<accession>A0AAD8BCD5</accession>
<name>A0AAD8BCD5_BIOPF</name>
<organism evidence="2 3">
    <name type="scientific">Biomphalaria pfeifferi</name>
    <name type="common">Bloodfluke planorb</name>
    <name type="synonym">Freshwater snail</name>
    <dbReference type="NCBI Taxonomy" id="112525"/>
    <lineage>
        <taxon>Eukaryota</taxon>
        <taxon>Metazoa</taxon>
        <taxon>Spiralia</taxon>
        <taxon>Lophotrochozoa</taxon>
        <taxon>Mollusca</taxon>
        <taxon>Gastropoda</taxon>
        <taxon>Heterobranchia</taxon>
        <taxon>Euthyneura</taxon>
        <taxon>Panpulmonata</taxon>
        <taxon>Hygrophila</taxon>
        <taxon>Lymnaeoidea</taxon>
        <taxon>Planorbidae</taxon>
        <taxon>Biomphalaria</taxon>
    </lineage>
</organism>
<feature type="chain" id="PRO_5042230233" evidence="1">
    <location>
        <begin position="22"/>
        <end position="69"/>
    </location>
</feature>
<evidence type="ECO:0000313" key="3">
    <source>
        <dbReference type="Proteomes" id="UP001233172"/>
    </source>
</evidence>
<comment type="caution">
    <text evidence="2">The sequence shown here is derived from an EMBL/GenBank/DDBJ whole genome shotgun (WGS) entry which is preliminary data.</text>
</comment>
<gene>
    <name evidence="2" type="ORF">Bpfe_019240</name>
</gene>
<proteinExistence type="predicted"/>
<evidence type="ECO:0000313" key="2">
    <source>
        <dbReference type="EMBL" id="KAK0051294.1"/>
    </source>
</evidence>
<protein>
    <submittedName>
        <fullName evidence="2">Uncharacterized protein</fullName>
    </submittedName>
</protein>
<reference evidence="2" key="1">
    <citation type="journal article" date="2023" name="PLoS Negl. Trop. Dis.">
        <title>A genome sequence for Biomphalaria pfeifferi, the major vector snail for the human-infecting parasite Schistosoma mansoni.</title>
        <authorList>
            <person name="Bu L."/>
            <person name="Lu L."/>
            <person name="Laidemitt M.R."/>
            <person name="Zhang S.M."/>
            <person name="Mutuku M."/>
            <person name="Mkoji G."/>
            <person name="Steinauer M."/>
            <person name="Loker E.S."/>
        </authorList>
    </citation>
    <scope>NUCLEOTIDE SEQUENCE</scope>
    <source>
        <strain evidence="2">KasaAsao</strain>
    </source>
</reference>
<sequence length="69" mass="7441">QGIHAIQIIVLISFVVNICTATDKDISVTSSCDGKQYKYTNLPKGCKAVSILAVTVDDNVLQKELSKSN</sequence>
<feature type="signal peptide" evidence="1">
    <location>
        <begin position="1"/>
        <end position="21"/>
    </location>
</feature>
<feature type="non-terminal residue" evidence="2">
    <location>
        <position position="69"/>
    </location>
</feature>
<keyword evidence="1" id="KW-0732">Signal</keyword>
<dbReference type="EMBL" id="JASAOG010000105">
    <property type="protein sequence ID" value="KAK0051294.1"/>
    <property type="molecule type" value="Genomic_DNA"/>
</dbReference>